<gene>
    <name evidence="1" type="ORF">EO244_05580</name>
</gene>
<dbReference type="AlphaFoldDB" id="A0A4Q1JMH7"/>
<comment type="caution">
    <text evidence="1">The sequence shown here is derived from an EMBL/GenBank/DDBJ whole genome shotgun (WGS) entry which is preliminary data.</text>
</comment>
<organism evidence="1 2">
    <name type="scientific">Ancylomarina salipaludis</name>
    <dbReference type="NCBI Taxonomy" id="2501299"/>
    <lineage>
        <taxon>Bacteria</taxon>
        <taxon>Pseudomonadati</taxon>
        <taxon>Bacteroidota</taxon>
        <taxon>Bacteroidia</taxon>
        <taxon>Marinilabiliales</taxon>
        <taxon>Marinifilaceae</taxon>
        <taxon>Ancylomarina</taxon>
    </lineage>
</organism>
<accession>A0A4Q1JMH7</accession>
<proteinExistence type="predicted"/>
<name>A0A4Q1JMH7_9BACT</name>
<evidence type="ECO:0000313" key="2">
    <source>
        <dbReference type="Proteomes" id="UP000289703"/>
    </source>
</evidence>
<dbReference type="Proteomes" id="UP000289703">
    <property type="component" value="Unassembled WGS sequence"/>
</dbReference>
<evidence type="ECO:0008006" key="3">
    <source>
        <dbReference type="Google" id="ProtNLM"/>
    </source>
</evidence>
<reference evidence="1 2" key="1">
    <citation type="submission" date="2019-01" db="EMBL/GenBank/DDBJ databases">
        <title>Ancylomarina salipaludis sp. nov., isolated from a salt marsh.</title>
        <authorList>
            <person name="Yoon J.-H."/>
        </authorList>
    </citation>
    <scope>NUCLEOTIDE SEQUENCE [LARGE SCALE GENOMIC DNA]</scope>
    <source>
        <strain evidence="1 2">SHSM-M15</strain>
    </source>
</reference>
<protein>
    <recommendedName>
        <fullName evidence="3">Universal stress protein</fullName>
    </recommendedName>
</protein>
<dbReference type="OrthoDB" id="1116423at2"/>
<dbReference type="RefSeq" id="WP_129253672.1">
    <property type="nucleotide sequence ID" value="NZ_SAXA01000004.1"/>
</dbReference>
<keyword evidence="2" id="KW-1185">Reference proteome</keyword>
<sequence>MPTEKFDKSKREKLNILILADYSEGNRAAIHFAMRYLYRPGSLFHFIQTWHKPNFGSSMVRDLTPMLEGIANSELENLRLHLKDCYSMPDDQIRLISFEGDLSSFFKSDTYQSQDWTLVLGSHDYENLFAHKYRMNELINQVSQDLFVLAGFANDNTISEIFMLADTDQTATSNLSLLKKIAISEKPDIHVCLSQRFDSSEARRNRALPLIEACKGAKINFSMIENGEGQKELKEFSRSKGNKLILFEKNSQRRFQNGMRSCLDVWFLKSKGIRI</sequence>
<evidence type="ECO:0000313" key="1">
    <source>
        <dbReference type="EMBL" id="RXQ95779.1"/>
    </source>
</evidence>
<dbReference type="EMBL" id="SAXA01000004">
    <property type="protein sequence ID" value="RXQ95779.1"/>
    <property type="molecule type" value="Genomic_DNA"/>
</dbReference>